<keyword evidence="3" id="KW-1185">Reference proteome</keyword>
<evidence type="ECO:0000313" key="2">
    <source>
        <dbReference type="EMBL" id="MCH92061.1"/>
    </source>
</evidence>
<comment type="caution">
    <text evidence="2">The sequence shown here is derived from an EMBL/GenBank/DDBJ whole genome shotgun (WGS) entry which is preliminary data.</text>
</comment>
<dbReference type="Proteomes" id="UP000265520">
    <property type="component" value="Unassembled WGS sequence"/>
</dbReference>
<dbReference type="AlphaFoldDB" id="A0A392MX34"/>
<sequence>MKTRTSSRVVVDFWMMIPKEAVVNCIGDGDGDSRARLKEFLVHLKSYETRLKELKAKIKNLKNARDTVQHKVDVEDKRYGNGIPKEVTDWIKARQD</sequence>
<reference evidence="2 3" key="1">
    <citation type="journal article" date="2018" name="Front. Plant Sci.">
        <title>Red Clover (Trifolium pratense) and Zigzag Clover (T. medium) - A Picture of Genomic Similarities and Differences.</title>
        <authorList>
            <person name="Dluhosova J."/>
            <person name="Istvanek J."/>
            <person name="Nedelnik J."/>
            <person name="Repkova J."/>
        </authorList>
    </citation>
    <scope>NUCLEOTIDE SEQUENCE [LARGE SCALE GENOMIC DNA]</scope>
    <source>
        <strain evidence="3">cv. 10/8</strain>
        <tissue evidence="2">Leaf</tissue>
    </source>
</reference>
<proteinExistence type="predicted"/>
<accession>A0A392MX34</accession>
<feature type="coiled-coil region" evidence="1">
    <location>
        <begin position="37"/>
        <end position="71"/>
    </location>
</feature>
<protein>
    <submittedName>
        <fullName evidence="2">Uncharacterized protein</fullName>
    </submittedName>
</protein>
<name>A0A392MX34_9FABA</name>
<keyword evidence="1" id="KW-0175">Coiled coil</keyword>
<organism evidence="2 3">
    <name type="scientific">Trifolium medium</name>
    <dbReference type="NCBI Taxonomy" id="97028"/>
    <lineage>
        <taxon>Eukaryota</taxon>
        <taxon>Viridiplantae</taxon>
        <taxon>Streptophyta</taxon>
        <taxon>Embryophyta</taxon>
        <taxon>Tracheophyta</taxon>
        <taxon>Spermatophyta</taxon>
        <taxon>Magnoliopsida</taxon>
        <taxon>eudicotyledons</taxon>
        <taxon>Gunneridae</taxon>
        <taxon>Pentapetalae</taxon>
        <taxon>rosids</taxon>
        <taxon>fabids</taxon>
        <taxon>Fabales</taxon>
        <taxon>Fabaceae</taxon>
        <taxon>Papilionoideae</taxon>
        <taxon>50 kb inversion clade</taxon>
        <taxon>NPAAA clade</taxon>
        <taxon>Hologalegina</taxon>
        <taxon>IRL clade</taxon>
        <taxon>Trifolieae</taxon>
        <taxon>Trifolium</taxon>
    </lineage>
</organism>
<evidence type="ECO:0000256" key="1">
    <source>
        <dbReference type="SAM" id="Coils"/>
    </source>
</evidence>
<dbReference type="EMBL" id="LXQA010021800">
    <property type="protein sequence ID" value="MCH92061.1"/>
    <property type="molecule type" value="Genomic_DNA"/>
</dbReference>
<gene>
    <name evidence="2" type="ORF">A2U01_0012993</name>
</gene>
<evidence type="ECO:0000313" key="3">
    <source>
        <dbReference type="Proteomes" id="UP000265520"/>
    </source>
</evidence>